<dbReference type="SUPFAM" id="SSF75304">
    <property type="entry name" value="Amidase signature (AS) enzymes"/>
    <property type="match status" value="1"/>
</dbReference>
<proteinExistence type="predicted"/>
<gene>
    <name evidence="4" type="ORF">PsYK624_074980</name>
</gene>
<feature type="signal peptide" evidence="1">
    <location>
        <begin position="1"/>
        <end position="18"/>
    </location>
</feature>
<dbReference type="Pfam" id="PF26053">
    <property type="entry name" value="DUF8016"/>
    <property type="match status" value="1"/>
</dbReference>
<dbReference type="PANTHER" id="PTHR46310">
    <property type="entry name" value="AMIDASE 1"/>
    <property type="match status" value="1"/>
</dbReference>
<organism evidence="4 5">
    <name type="scientific">Phanerochaete sordida</name>
    <dbReference type="NCBI Taxonomy" id="48140"/>
    <lineage>
        <taxon>Eukaryota</taxon>
        <taxon>Fungi</taxon>
        <taxon>Dikarya</taxon>
        <taxon>Basidiomycota</taxon>
        <taxon>Agaricomycotina</taxon>
        <taxon>Agaricomycetes</taxon>
        <taxon>Polyporales</taxon>
        <taxon>Phanerochaetaceae</taxon>
        <taxon>Phanerochaete</taxon>
    </lineage>
</organism>
<evidence type="ECO:0000259" key="3">
    <source>
        <dbReference type="Pfam" id="PF26053"/>
    </source>
</evidence>
<dbReference type="EMBL" id="BPQB01000021">
    <property type="protein sequence ID" value="GJE91349.1"/>
    <property type="molecule type" value="Genomic_DNA"/>
</dbReference>
<keyword evidence="1" id="KW-0732">Signal</keyword>
<reference evidence="4 5" key="1">
    <citation type="submission" date="2021-08" db="EMBL/GenBank/DDBJ databases">
        <title>Draft Genome Sequence of Phanerochaete sordida strain YK-624.</title>
        <authorList>
            <person name="Mori T."/>
            <person name="Dohra H."/>
            <person name="Suzuki T."/>
            <person name="Kawagishi H."/>
            <person name="Hirai H."/>
        </authorList>
    </citation>
    <scope>NUCLEOTIDE SEQUENCE [LARGE SCALE GENOMIC DNA]</scope>
    <source>
        <strain evidence="4 5">YK-624</strain>
    </source>
</reference>
<dbReference type="AlphaFoldDB" id="A0A9P3GBJ5"/>
<evidence type="ECO:0000259" key="2">
    <source>
        <dbReference type="Pfam" id="PF01425"/>
    </source>
</evidence>
<evidence type="ECO:0000313" key="5">
    <source>
        <dbReference type="Proteomes" id="UP000703269"/>
    </source>
</evidence>
<dbReference type="Gene3D" id="3.90.1300.10">
    <property type="entry name" value="Amidase signature (AS) domain"/>
    <property type="match status" value="1"/>
</dbReference>
<dbReference type="InterPro" id="IPR058329">
    <property type="entry name" value="Arp1_N"/>
</dbReference>
<dbReference type="Pfam" id="PF01425">
    <property type="entry name" value="Amidase"/>
    <property type="match status" value="1"/>
</dbReference>
<feature type="chain" id="PRO_5040483319" evidence="1">
    <location>
        <begin position="19"/>
        <end position="637"/>
    </location>
</feature>
<dbReference type="PANTHER" id="PTHR46310:SF7">
    <property type="entry name" value="AMIDASE 1"/>
    <property type="match status" value="1"/>
</dbReference>
<feature type="domain" description="Scytalone dehydratase-like protein Arp1 N-terminal" evidence="3">
    <location>
        <begin position="49"/>
        <end position="125"/>
    </location>
</feature>
<sequence>MLFTALLVLVAGAACARAQSPALTGSTYTLGNATYWLSPTPASQLSLGNSSEVSALQNHTGLVPFTVVVANSTGFNDSDLSAAITSYQATDDVWDTAFMAGLYINTTGNASISNSSAVVLTSSGTPASTPLPPGPYLVDPVSGNVFQPWLLQQDINEAFVYGVVPNGNGGYMELDTRIAGMSTLTVAVPSRLYFTPTPAQPLAGMRLAVKDIYDVQGLRTGCGNRAFFALYPPKNASAPAVQRLLDGGAVLVGKTKASQFANGETATADWVDQHAPFNPRGEGYQDAGASSTGSGAGVAAYPWLDFGVGSDTGGSVRSPASVDGLYGNRPSQDAVPLTGVMPLSPVFDTAGVLTRDAKKWKTFGDWWLQNFTQYNQYPKRILFPTDIFGSSYLNTAPQNGTADAMFNTFIQKLEGFLNTSRTEINMTSLWNTTSPIIANVSNPPPPLTEYLNTTYAFIAFTDQVPLVADPFIADYQAAHNGDTPFIDPSPLERWTFGRSLDPAQVRPPAFTNKTVFLNWFRGQVLGGADNETCSHSLFLYPQSVGTPNYRNKYFGPPTSPYNFIPLRIAVHAGTPDFVLPIGDLPYNSTVTGTQKFLPVTLSVIAQAGCDLMLFSLFAALQDAGILSPVKTGPTMFV</sequence>
<accession>A0A9P3GBJ5</accession>
<protein>
    <submittedName>
        <fullName evidence="4">Amidase signature enzyme</fullName>
    </submittedName>
</protein>
<feature type="domain" description="Amidase" evidence="2">
    <location>
        <begin position="198"/>
        <end position="363"/>
    </location>
</feature>
<dbReference type="OrthoDB" id="5423360at2759"/>
<name>A0A9P3GBJ5_9APHY</name>
<dbReference type="Proteomes" id="UP000703269">
    <property type="component" value="Unassembled WGS sequence"/>
</dbReference>
<keyword evidence="5" id="KW-1185">Reference proteome</keyword>
<dbReference type="InterPro" id="IPR023631">
    <property type="entry name" value="Amidase_dom"/>
</dbReference>
<comment type="caution">
    <text evidence="4">The sequence shown here is derived from an EMBL/GenBank/DDBJ whole genome shotgun (WGS) entry which is preliminary data.</text>
</comment>
<dbReference type="InterPro" id="IPR036928">
    <property type="entry name" value="AS_sf"/>
</dbReference>
<evidence type="ECO:0000256" key="1">
    <source>
        <dbReference type="SAM" id="SignalP"/>
    </source>
</evidence>
<evidence type="ECO:0000313" key="4">
    <source>
        <dbReference type="EMBL" id="GJE91349.1"/>
    </source>
</evidence>